<dbReference type="SUPFAM" id="SSF52218">
    <property type="entry name" value="Flavoproteins"/>
    <property type="match status" value="1"/>
</dbReference>
<dbReference type="GO" id="GO:0005829">
    <property type="term" value="C:cytosol"/>
    <property type="evidence" value="ECO:0007669"/>
    <property type="project" value="TreeGrafter"/>
</dbReference>
<accession>A0A7W5GYF3</accession>
<feature type="region of interest" description="Disordered" evidence="3">
    <location>
        <begin position="196"/>
        <end position="219"/>
    </location>
</feature>
<evidence type="ECO:0000256" key="3">
    <source>
        <dbReference type="SAM" id="MobiDB-lite"/>
    </source>
</evidence>
<dbReference type="InterPro" id="IPR029039">
    <property type="entry name" value="Flavoprotein-like_sf"/>
</dbReference>
<organism evidence="5 6">
    <name type="scientific">Halomonas fontilapidosi</name>
    <dbReference type="NCBI Taxonomy" id="616675"/>
    <lineage>
        <taxon>Bacteria</taxon>
        <taxon>Pseudomonadati</taxon>
        <taxon>Pseudomonadota</taxon>
        <taxon>Gammaproteobacteria</taxon>
        <taxon>Oceanospirillales</taxon>
        <taxon>Halomonadaceae</taxon>
        <taxon>Halomonas</taxon>
    </lineage>
</organism>
<evidence type="ECO:0000256" key="1">
    <source>
        <dbReference type="ARBA" id="ARBA00001917"/>
    </source>
</evidence>
<keyword evidence="6" id="KW-1185">Reference proteome</keyword>
<dbReference type="InterPro" id="IPR050712">
    <property type="entry name" value="NAD(P)H-dep_reductase"/>
</dbReference>
<dbReference type="RefSeq" id="WP_183313268.1">
    <property type="nucleotide sequence ID" value="NZ_JACHXQ010000001.1"/>
</dbReference>
<feature type="domain" description="NADPH-dependent FMN reductase-like" evidence="4">
    <location>
        <begin position="6"/>
        <end position="153"/>
    </location>
</feature>
<dbReference type="Gene3D" id="3.40.50.360">
    <property type="match status" value="1"/>
</dbReference>
<comment type="caution">
    <text evidence="5">The sequence shown here is derived from an EMBL/GenBank/DDBJ whole genome shotgun (WGS) entry which is preliminary data.</text>
</comment>
<name>A0A7W5GYF3_9GAMM</name>
<protein>
    <submittedName>
        <fullName evidence="5">NAD(P)H-dependent FMN reductase</fullName>
    </submittedName>
</protein>
<dbReference type="InterPro" id="IPR005025">
    <property type="entry name" value="FMN_Rdtase-like_dom"/>
</dbReference>
<dbReference type="Pfam" id="PF03358">
    <property type="entry name" value="FMN_red"/>
    <property type="match status" value="1"/>
</dbReference>
<comment type="cofactor">
    <cofactor evidence="1">
        <name>FMN</name>
        <dbReference type="ChEBI" id="CHEBI:58210"/>
    </cofactor>
</comment>
<gene>
    <name evidence="5" type="ORF">FHR95_000560</name>
</gene>
<dbReference type="GO" id="GO:0016491">
    <property type="term" value="F:oxidoreductase activity"/>
    <property type="evidence" value="ECO:0007669"/>
    <property type="project" value="InterPro"/>
</dbReference>
<evidence type="ECO:0000259" key="4">
    <source>
        <dbReference type="Pfam" id="PF03358"/>
    </source>
</evidence>
<dbReference type="EMBL" id="JACHXQ010000001">
    <property type="protein sequence ID" value="MBB3183036.1"/>
    <property type="molecule type" value="Genomic_DNA"/>
</dbReference>
<reference evidence="5 6" key="1">
    <citation type="submission" date="2020-08" db="EMBL/GenBank/DDBJ databases">
        <title>Genomic Encyclopedia of Type Strains, Phase III (KMG-III): the genomes of soil and plant-associated and newly described type strains.</title>
        <authorList>
            <person name="Whitman W."/>
        </authorList>
    </citation>
    <scope>NUCLEOTIDE SEQUENCE [LARGE SCALE GENOMIC DNA]</scope>
    <source>
        <strain evidence="5 6">CECT 7341</strain>
    </source>
</reference>
<keyword evidence="2" id="KW-0285">Flavoprotein</keyword>
<evidence type="ECO:0000313" key="6">
    <source>
        <dbReference type="Proteomes" id="UP000563050"/>
    </source>
</evidence>
<dbReference type="GO" id="GO:0010181">
    <property type="term" value="F:FMN binding"/>
    <property type="evidence" value="ECO:0007669"/>
    <property type="project" value="TreeGrafter"/>
</dbReference>
<evidence type="ECO:0000313" key="5">
    <source>
        <dbReference type="EMBL" id="MBB3183036.1"/>
    </source>
</evidence>
<sequence>MPHFLVFLGTARNSTPPAPARLGLRVARACGRLLEADGATVELIDPLEIELGAVFKPHFAYAKAKVPEPLDALAEKIAAADGYVMVSPEYNHSMSPALAHLLNHFGSSLYAFKPSAIVTYSAGQWGGARAAVNMRTFLAELGCLPVSAMIHIPRAQEALDEDGRFREDPKHWAGYFGRTLGQLGWWAEAAARHRDVQDPTEVSPAFQRAPDQRNAPASG</sequence>
<dbReference type="AlphaFoldDB" id="A0A7W5GYF3"/>
<evidence type="ECO:0000256" key="2">
    <source>
        <dbReference type="ARBA" id="ARBA00022643"/>
    </source>
</evidence>
<dbReference type="PANTHER" id="PTHR30543:SF21">
    <property type="entry name" value="NAD(P)H-DEPENDENT FMN REDUCTASE LOT6"/>
    <property type="match status" value="1"/>
</dbReference>
<proteinExistence type="predicted"/>
<dbReference type="Proteomes" id="UP000563050">
    <property type="component" value="Unassembled WGS sequence"/>
</dbReference>
<dbReference type="PANTHER" id="PTHR30543">
    <property type="entry name" value="CHROMATE REDUCTASE"/>
    <property type="match status" value="1"/>
</dbReference>
<keyword evidence="2" id="KW-0288">FMN</keyword>